<sequence length="182" mass="20233">MRERFRAGEAEAKRAENMWMNGAALSLMTTLAPATQQPLAMSPQYKPKGLMRGSQPNSSFTRQDVKCSTPSEQYLTPHSSNTPMPITPHFGPSTVFFSRVPPPSLVPKGPNGMMEAHGVPILHPLSSNPYKGRAFPVEAHVRAKTHVEKMMQNPAEKTLKYRVCHLLWNSASLSRIIHALVY</sequence>
<evidence type="ECO:0000313" key="2">
    <source>
        <dbReference type="EMBL" id="KAF5362234.1"/>
    </source>
</evidence>
<keyword evidence="3" id="KW-1185">Reference proteome</keyword>
<organism evidence="2 3">
    <name type="scientific">Leucocoprinus leucothites</name>
    <dbReference type="NCBI Taxonomy" id="201217"/>
    <lineage>
        <taxon>Eukaryota</taxon>
        <taxon>Fungi</taxon>
        <taxon>Dikarya</taxon>
        <taxon>Basidiomycota</taxon>
        <taxon>Agaricomycotina</taxon>
        <taxon>Agaricomycetes</taxon>
        <taxon>Agaricomycetidae</taxon>
        <taxon>Agaricales</taxon>
        <taxon>Agaricineae</taxon>
        <taxon>Agaricaceae</taxon>
        <taxon>Leucocoprinus</taxon>
    </lineage>
</organism>
<proteinExistence type="predicted"/>
<feature type="region of interest" description="Disordered" evidence="1">
    <location>
        <begin position="45"/>
        <end position="83"/>
    </location>
</feature>
<evidence type="ECO:0000256" key="1">
    <source>
        <dbReference type="SAM" id="MobiDB-lite"/>
    </source>
</evidence>
<name>A0A8H5GC51_9AGAR</name>
<accession>A0A8H5GC51</accession>
<dbReference type="AlphaFoldDB" id="A0A8H5GC51"/>
<gene>
    <name evidence="2" type="ORF">D9756_002221</name>
</gene>
<dbReference type="EMBL" id="JAACJO010000002">
    <property type="protein sequence ID" value="KAF5362234.1"/>
    <property type="molecule type" value="Genomic_DNA"/>
</dbReference>
<protein>
    <submittedName>
        <fullName evidence="2">Uncharacterized protein</fullName>
    </submittedName>
</protein>
<reference evidence="2 3" key="1">
    <citation type="journal article" date="2020" name="ISME J.">
        <title>Uncovering the hidden diversity of litter-decomposition mechanisms in mushroom-forming fungi.</title>
        <authorList>
            <person name="Floudas D."/>
            <person name="Bentzer J."/>
            <person name="Ahren D."/>
            <person name="Johansson T."/>
            <person name="Persson P."/>
            <person name="Tunlid A."/>
        </authorList>
    </citation>
    <scope>NUCLEOTIDE SEQUENCE [LARGE SCALE GENOMIC DNA]</scope>
    <source>
        <strain evidence="2 3">CBS 146.42</strain>
    </source>
</reference>
<comment type="caution">
    <text evidence="2">The sequence shown here is derived from an EMBL/GenBank/DDBJ whole genome shotgun (WGS) entry which is preliminary data.</text>
</comment>
<feature type="compositionally biased region" description="Polar residues" evidence="1">
    <location>
        <begin position="54"/>
        <end position="83"/>
    </location>
</feature>
<evidence type="ECO:0000313" key="3">
    <source>
        <dbReference type="Proteomes" id="UP000559027"/>
    </source>
</evidence>
<dbReference type="Proteomes" id="UP000559027">
    <property type="component" value="Unassembled WGS sequence"/>
</dbReference>